<proteinExistence type="predicted"/>
<evidence type="ECO:0000313" key="1">
    <source>
        <dbReference type="EMBL" id="MYM88457.1"/>
    </source>
</evidence>
<gene>
    <name evidence="1" type="ORF">GTP91_14905</name>
</gene>
<dbReference type="Proteomes" id="UP000470302">
    <property type="component" value="Unassembled WGS sequence"/>
</dbReference>
<organism evidence="1 2">
    <name type="scientific">Duganella vulcania</name>
    <dbReference type="NCBI Taxonomy" id="2692166"/>
    <lineage>
        <taxon>Bacteria</taxon>
        <taxon>Pseudomonadati</taxon>
        <taxon>Pseudomonadota</taxon>
        <taxon>Betaproteobacteria</taxon>
        <taxon>Burkholderiales</taxon>
        <taxon>Oxalobacteraceae</taxon>
        <taxon>Telluria group</taxon>
        <taxon>Duganella</taxon>
    </lineage>
</organism>
<comment type="caution">
    <text evidence="1">The sequence shown here is derived from an EMBL/GenBank/DDBJ whole genome shotgun (WGS) entry which is preliminary data.</text>
</comment>
<dbReference type="AlphaFoldDB" id="A0A845G693"/>
<name>A0A845G693_9BURK</name>
<dbReference type="Gene3D" id="2.10.260.10">
    <property type="match status" value="1"/>
</dbReference>
<evidence type="ECO:0008006" key="3">
    <source>
        <dbReference type="Google" id="ProtNLM"/>
    </source>
</evidence>
<evidence type="ECO:0000313" key="2">
    <source>
        <dbReference type="Proteomes" id="UP000470302"/>
    </source>
</evidence>
<protein>
    <recommendedName>
        <fullName evidence="3">PbsX family transcriptional regulator</fullName>
    </recommendedName>
</protein>
<reference evidence="1 2" key="1">
    <citation type="submission" date="2020-01" db="EMBL/GenBank/DDBJ databases">
        <title>Novel species isolated from a subtropical stream in China.</title>
        <authorList>
            <person name="Lu H."/>
        </authorList>
    </citation>
    <scope>NUCLEOTIDE SEQUENCE [LARGE SCALE GENOMIC DNA]</scope>
    <source>
        <strain evidence="1 2">FT82W</strain>
    </source>
</reference>
<sequence length="66" mass="7119">MRLNKLIAKTAGIADGTQVRVIAQPGKIIVETIDRKPTLDEMLASFDKERHGGEAMAFAPVGKEAL</sequence>
<dbReference type="EMBL" id="WWCW01000047">
    <property type="protein sequence ID" value="MYM88457.1"/>
    <property type="molecule type" value="Genomic_DNA"/>
</dbReference>
<accession>A0A845G693</accession>